<sequence>MIEPGESTRQSGFPWSGVHHIALVTPDLEATTRFYHGLLGLAVTATGPATALHGRHSLFSLGGDTPVSLHFFEHPDANVVAYPLEHGLVFLPELGALHHIALRLPDEQAGLALRRRLLAAGVTVTDVMTQGDVHDMLFRDNNGLLLEAAWPREDLTS</sequence>
<gene>
    <name evidence="2" type="ORF">HNR42_001474</name>
</gene>
<dbReference type="Proteomes" id="UP000569951">
    <property type="component" value="Unassembled WGS sequence"/>
</dbReference>
<comment type="caution">
    <text evidence="2">The sequence shown here is derived from an EMBL/GenBank/DDBJ whole genome shotgun (WGS) entry which is preliminary data.</text>
</comment>
<dbReference type="Gene3D" id="3.10.180.10">
    <property type="entry name" value="2,3-Dihydroxybiphenyl 1,2-Dioxygenase, domain 1"/>
    <property type="match status" value="1"/>
</dbReference>
<dbReference type="Pfam" id="PF00903">
    <property type="entry name" value="Glyoxalase"/>
    <property type="match status" value="1"/>
</dbReference>
<dbReference type="InterPro" id="IPR037523">
    <property type="entry name" value="VOC_core"/>
</dbReference>
<dbReference type="CDD" id="cd06587">
    <property type="entry name" value="VOC"/>
    <property type="match status" value="1"/>
</dbReference>
<dbReference type="PROSITE" id="PS51819">
    <property type="entry name" value="VOC"/>
    <property type="match status" value="1"/>
</dbReference>
<keyword evidence="2" id="KW-0560">Oxidoreductase</keyword>
<dbReference type="PANTHER" id="PTHR21366">
    <property type="entry name" value="GLYOXALASE FAMILY PROTEIN"/>
    <property type="match status" value="1"/>
</dbReference>
<dbReference type="SUPFAM" id="SSF54593">
    <property type="entry name" value="Glyoxalase/Bleomycin resistance protein/Dihydroxybiphenyl dioxygenase"/>
    <property type="match status" value="1"/>
</dbReference>
<reference evidence="2 3" key="1">
    <citation type="submission" date="2020-08" db="EMBL/GenBank/DDBJ databases">
        <title>Genomic Encyclopedia of Type Strains, Phase IV (KMG-IV): sequencing the most valuable type-strain genomes for metagenomic binning, comparative biology and taxonomic classification.</title>
        <authorList>
            <person name="Goeker M."/>
        </authorList>
    </citation>
    <scope>NUCLEOTIDE SEQUENCE [LARGE SCALE GENOMIC DNA]</scope>
    <source>
        <strain evidence="2 3">DSM 21458</strain>
    </source>
</reference>
<keyword evidence="2" id="KW-0456">Lyase</keyword>
<dbReference type="EMBL" id="JACHHG010000004">
    <property type="protein sequence ID" value="MBB6098051.1"/>
    <property type="molecule type" value="Genomic_DNA"/>
</dbReference>
<evidence type="ECO:0000259" key="1">
    <source>
        <dbReference type="PROSITE" id="PS51819"/>
    </source>
</evidence>
<dbReference type="GO" id="GO:0051213">
    <property type="term" value="F:dioxygenase activity"/>
    <property type="evidence" value="ECO:0007669"/>
    <property type="project" value="UniProtKB-KW"/>
</dbReference>
<evidence type="ECO:0000313" key="2">
    <source>
        <dbReference type="EMBL" id="MBB6098051.1"/>
    </source>
</evidence>
<feature type="domain" description="VOC" evidence="1">
    <location>
        <begin position="17"/>
        <end position="151"/>
    </location>
</feature>
<protein>
    <submittedName>
        <fullName evidence="2">Catechol 2,3-dioxygenase-like lactoylglutathione lyase family enzyme</fullName>
    </submittedName>
</protein>
<dbReference type="InterPro" id="IPR004360">
    <property type="entry name" value="Glyas_Fos-R_dOase_dom"/>
</dbReference>
<dbReference type="RefSeq" id="WP_183986071.1">
    <property type="nucleotide sequence ID" value="NZ_JACHHG010000004.1"/>
</dbReference>
<keyword evidence="3" id="KW-1185">Reference proteome</keyword>
<dbReference type="PANTHER" id="PTHR21366:SF14">
    <property type="entry name" value="GLYOXALASE DOMAIN-CONTAINING PROTEIN 5"/>
    <property type="match status" value="1"/>
</dbReference>
<dbReference type="GO" id="GO:0016829">
    <property type="term" value="F:lyase activity"/>
    <property type="evidence" value="ECO:0007669"/>
    <property type="project" value="UniProtKB-KW"/>
</dbReference>
<organism evidence="2 3">
    <name type="scientific">Deinobacterium chartae</name>
    <dbReference type="NCBI Taxonomy" id="521158"/>
    <lineage>
        <taxon>Bacteria</taxon>
        <taxon>Thermotogati</taxon>
        <taxon>Deinococcota</taxon>
        <taxon>Deinococci</taxon>
        <taxon>Deinococcales</taxon>
        <taxon>Deinococcaceae</taxon>
        <taxon>Deinobacterium</taxon>
    </lineage>
</organism>
<dbReference type="InterPro" id="IPR050383">
    <property type="entry name" value="GlyoxalaseI/FosfomycinResist"/>
</dbReference>
<dbReference type="InterPro" id="IPR029068">
    <property type="entry name" value="Glyas_Bleomycin-R_OHBP_Dase"/>
</dbReference>
<accession>A0A841HWZ6</accession>
<proteinExistence type="predicted"/>
<evidence type="ECO:0000313" key="3">
    <source>
        <dbReference type="Proteomes" id="UP000569951"/>
    </source>
</evidence>
<dbReference type="AlphaFoldDB" id="A0A841HWZ6"/>
<keyword evidence="2" id="KW-0223">Dioxygenase</keyword>
<name>A0A841HWZ6_9DEIO</name>